<dbReference type="EMBL" id="CAXIPR030002189">
    <property type="protein sequence ID" value="CAM0149435.1"/>
    <property type="molecule type" value="Genomic_DNA"/>
</dbReference>
<dbReference type="Proteomes" id="UP001497457">
    <property type="component" value="Unassembled WGS sequence"/>
</dbReference>
<evidence type="ECO:0000313" key="3">
    <source>
        <dbReference type="Proteomes" id="UP001497457"/>
    </source>
</evidence>
<dbReference type="Proteomes" id="UP001497457">
    <property type="component" value="Chromosome 14rd"/>
</dbReference>
<evidence type="ECO:0000313" key="2">
    <source>
        <dbReference type="EMBL" id="CAM0149435.1"/>
    </source>
</evidence>
<dbReference type="PANTHER" id="PTHR34835:SF69">
    <property type="entry name" value="UBIQUITIN-LIKE PROTEASE FAMILY PROFILE DOMAIN-CONTAINING PROTEIN"/>
    <property type="match status" value="1"/>
</dbReference>
<keyword evidence="3" id="KW-1185">Reference proteome</keyword>
<dbReference type="PANTHER" id="PTHR34835">
    <property type="entry name" value="OS07G0283600 PROTEIN-RELATED"/>
    <property type="match status" value="1"/>
</dbReference>
<reference evidence="2" key="1">
    <citation type="submission" date="2024-10" db="EMBL/GenBank/DDBJ databases">
        <authorList>
            <person name="Ryan C."/>
        </authorList>
    </citation>
    <scope>NUCLEOTIDE SEQUENCE [LARGE SCALE GENOMIC DNA]</scope>
</reference>
<proteinExistence type="predicted"/>
<dbReference type="EMBL" id="OZ075124">
    <property type="protein sequence ID" value="CAL4921183.1"/>
    <property type="molecule type" value="Genomic_DNA"/>
</dbReference>
<protein>
    <submittedName>
        <fullName evidence="2">Uncharacterized protein</fullName>
    </submittedName>
</protein>
<dbReference type="AlphaFoldDB" id="A0ABC9H3Z9"/>
<organism evidence="2 3">
    <name type="scientific">Urochloa decumbens</name>
    <dbReference type="NCBI Taxonomy" id="240449"/>
    <lineage>
        <taxon>Eukaryota</taxon>
        <taxon>Viridiplantae</taxon>
        <taxon>Streptophyta</taxon>
        <taxon>Embryophyta</taxon>
        <taxon>Tracheophyta</taxon>
        <taxon>Spermatophyta</taxon>
        <taxon>Magnoliopsida</taxon>
        <taxon>Liliopsida</taxon>
        <taxon>Poales</taxon>
        <taxon>Poaceae</taxon>
        <taxon>PACMAD clade</taxon>
        <taxon>Panicoideae</taxon>
        <taxon>Panicodae</taxon>
        <taxon>Paniceae</taxon>
        <taxon>Melinidinae</taxon>
        <taxon>Urochloa</taxon>
    </lineage>
</organism>
<name>A0ABC9H3Z9_9POAL</name>
<accession>A0ABC9H3Z9</accession>
<gene>
    <name evidence="2" type="ORF">URODEC1_LOCUS122618</name>
    <name evidence="1" type="ORF">URODEC1_LOCUS20881</name>
</gene>
<evidence type="ECO:0000313" key="1">
    <source>
        <dbReference type="EMBL" id="CAL4921183.1"/>
    </source>
</evidence>
<sequence length="732" mass="81351">MGRRPGSGRRSALQVTLVGSSVQEGDSQEHHGNIENDLGDRAVLSRQDKVEVGGVYAKCSFSRLYDVIGRLSERKKELVREIGFGGLLYFPAIRQVDRRFVVWLMCRVDALAQTLVVGDNIRVKFVKEDVERVFGIPCGGKMVGAIGKAKKMAVGKLISDMVGIDYSKCRSIRSLEGIIDREYGDAMSDRDAAVFKIAFVIYVMSTMLSPGCRFDYAGVEYWDCLHDVADIGSYDWCDYVVRKVIDAVVKMKNDLNATGRVPNICGCTLFLQVLYLDSIDLGVLSMEHDVRPRVRCFGPDRMKCMIRADTIRHSGDPKDRVFGKSKLLPASKVCYSWAACLKSSMVVAESTLKESLWEATVRLASLFNMSAEQAAPLFDAVMGIDLSTGLRVTSAVSSFLEPVVRQMTRVHAVMLDGDCQGGLEYGCSGKRFLDWKESELPIKKVRFRGESSSSSTRSDDVKDPWFLGFKFTHGVVDASEYLRDMSSRVRRSRGKGICMPRFVTLVLKFYQGEMLGEVEIDAGVVDGVLRCFKERDSLLYGDCGSVRWRHFVESDFTASVLGGTLDANRLLLSSNFDVDVVCYDPALCKLIFFPLRLGDRWVCYAWSCDDDVMHVFDPLVFIDGWDGIYKFHVSACKVLRHVVSGVVGVGTSAMHRMGVKLVVEPVEIDARLARIHCSGLACLYFCTMFDGHTIRGVSQLDDIVSVGTVMLAEALHVVESGVGYFLMSHNGS</sequence>